<comment type="subcellular location">
    <subcellularLocation>
        <location evidence="1">Cell membrane</location>
        <topology evidence="1">Multi-pass membrane protein</topology>
    </subcellularLocation>
</comment>
<keyword evidence="6 7" id="KW-0472">Membrane</keyword>
<evidence type="ECO:0000256" key="7">
    <source>
        <dbReference type="SAM" id="Phobius"/>
    </source>
</evidence>
<dbReference type="Pfam" id="PF02706">
    <property type="entry name" value="Wzz"/>
    <property type="match status" value="1"/>
</dbReference>
<dbReference type="GO" id="GO:0004713">
    <property type="term" value="F:protein tyrosine kinase activity"/>
    <property type="evidence" value="ECO:0007669"/>
    <property type="project" value="TreeGrafter"/>
</dbReference>
<evidence type="ECO:0000256" key="6">
    <source>
        <dbReference type="ARBA" id="ARBA00023136"/>
    </source>
</evidence>
<dbReference type="EMBL" id="LSZW01000040">
    <property type="protein sequence ID" value="KXK66518.1"/>
    <property type="molecule type" value="Genomic_DNA"/>
</dbReference>
<feature type="domain" description="Polysaccharide chain length determinant N-terminal" evidence="8">
    <location>
        <begin position="2"/>
        <end position="93"/>
    </location>
</feature>
<dbReference type="Proteomes" id="UP000070366">
    <property type="component" value="Unassembled WGS sequence"/>
</dbReference>
<keyword evidence="11" id="KW-1185">Reference proteome</keyword>
<keyword evidence="3" id="KW-1003">Cell membrane</keyword>
<comment type="caution">
    <text evidence="10">The sequence shown here is derived from an EMBL/GenBank/DDBJ whole genome shotgun (WGS) entry which is preliminary data.</text>
</comment>
<dbReference type="InterPro" id="IPR050445">
    <property type="entry name" value="Bact_polysacc_biosynth/exp"/>
</dbReference>
<gene>
    <name evidence="10" type="ORF">HMPREF3293_00561</name>
</gene>
<dbReference type="Pfam" id="PF13807">
    <property type="entry name" value="GNVR"/>
    <property type="match status" value="1"/>
</dbReference>
<sequence length="223" mass="24355">MEFTIRDVGKMLKKSWIIVVALAILGAMAGYFVSEYVIDKKYEATAMMIVSSTNTSAESGAQMTINDYNLNTKLVNSYSVLCKSEKVLTQVEEKLNIDPGKKDLSEMIAVSAKSDTDIINISVTDTSPQFAQEVANTLVDVFQQEVMNIMKMDNVQVIDYATVPTVPSSPNVMLNTAVAGILGLILGLIIAVLRYILDDTVKDVDSITEIMDVPVIGSIPKFN</sequence>
<keyword evidence="4 7" id="KW-0812">Transmembrane</keyword>
<dbReference type="STRING" id="626937.HMPREF3293_00561"/>
<feature type="domain" description="Tyrosine-protein kinase G-rich" evidence="9">
    <location>
        <begin position="132"/>
        <end position="195"/>
    </location>
</feature>
<dbReference type="RefSeq" id="WP_066522614.1">
    <property type="nucleotide sequence ID" value="NZ_CABMOF010000009.1"/>
</dbReference>
<organism evidence="10 11">
    <name type="scientific">Christensenella minuta</name>
    <dbReference type="NCBI Taxonomy" id="626937"/>
    <lineage>
        <taxon>Bacteria</taxon>
        <taxon>Bacillati</taxon>
        <taxon>Bacillota</taxon>
        <taxon>Clostridia</taxon>
        <taxon>Christensenellales</taxon>
        <taxon>Christensenellaceae</taxon>
        <taxon>Christensenella</taxon>
    </lineage>
</organism>
<proteinExistence type="inferred from homology"/>
<evidence type="ECO:0000256" key="5">
    <source>
        <dbReference type="ARBA" id="ARBA00022989"/>
    </source>
</evidence>
<evidence type="ECO:0000259" key="9">
    <source>
        <dbReference type="Pfam" id="PF13807"/>
    </source>
</evidence>
<evidence type="ECO:0000313" key="11">
    <source>
        <dbReference type="Proteomes" id="UP000070366"/>
    </source>
</evidence>
<feature type="transmembrane region" description="Helical" evidence="7">
    <location>
        <begin position="177"/>
        <end position="197"/>
    </location>
</feature>
<protein>
    <submittedName>
        <fullName evidence="10">Chain length determinant protein</fullName>
    </submittedName>
</protein>
<accession>A0A136Q767</accession>
<feature type="transmembrane region" description="Helical" evidence="7">
    <location>
        <begin position="16"/>
        <end position="38"/>
    </location>
</feature>
<reference evidence="11" key="1">
    <citation type="submission" date="2016-02" db="EMBL/GenBank/DDBJ databases">
        <authorList>
            <person name="Mitreva M."/>
            <person name="Pepin K.H."/>
            <person name="Mihindukulasuriya K.A."/>
            <person name="Fulton R."/>
            <person name="Fronick C."/>
            <person name="O'Laughlin M."/>
            <person name="Miner T."/>
            <person name="Herter B."/>
            <person name="Rosa B.A."/>
            <person name="Cordes M."/>
            <person name="Tomlinson C."/>
            <person name="Wollam A."/>
            <person name="Palsikar V.B."/>
            <person name="Mardis E.R."/>
            <person name="Wilson R.K."/>
        </authorList>
    </citation>
    <scope>NUCLEOTIDE SEQUENCE [LARGE SCALE GENOMIC DNA]</scope>
    <source>
        <strain evidence="11">DSM 22607</strain>
    </source>
</reference>
<dbReference type="PANTHER" id="PTHR32309">
    <property type="entry name" value="TYROSINE-PROTEIN KINASE"/>
    <property type="match status" value="1"/>
</dbReference>
<evidence type="ECO:0000256" key="1">
    <source>
        <dbReference type="ARBA" id="ARBA00004651"/>
    </source>
</evidence>
<dbReference type="PANTHER" id="PTHR32309:SF13">
    <property type="entry name" value="FERRIC ENTEROBACTIN TRANSPORT PROTEIN FEPE"/>
    <property type="match status" value="1"/>
</dbReference>
<evidence type="ECO:0000256" key="4">
    <source>
        <dbReference type="ARBA" id="ARBA00022692"/>
    </source>
</evidence>
<evidence type="ECO:0000259" key="8">
    <source>
        <dbReference type="Pfam" id="PF02706"/>
    </source>
</evidence>
<evidence type="ECO:0000313" key="10">
    <source>
        <dbReference type="EMBL" id="KXK66518.1"/>
    </source>
</evidence>
<keyword evidence="5 7" id="KW-1133">Transmembrane helix</keyword>
<comment type="similarity">
    <text evidence="2">Belongs to the CpsC/CapA family.</text>
</comment>
<dbReference type="OrthoDB" id="2360475at2"/>
<dbReference type="GO" id="GO:0005886">
    <property type="term" value="C:plasma membrane"/>
    <property type="evidence" value="ECO:0007669"/>
    <property type="project" value="UniProtKB-SubCell"/>
</dbReference>
<dbReference type="AlphaFoldDB" id="A0A136Q767"/>
<name>A0A136Q767_9FIRM</name>
<dbReference type="InterPro" id="IPR032807">
    <property type="entry name" value="GNVR"/>
</dbReference>
<dbReference type="KEGG" id="cmiu:B1H56_09855"/>
<evidence type="ECO:0000256" key="2">
    <source>
        <dbReference type="ARBA" id="ARBA00006683"/>
    </source>
</evidence>
<dbReference type="InterPro" id="IPR003856">
    <property type="entry name" value="LPS_length_determ_N"/>
</dbReference>
<evidence type="ECO:0000256" key="3">
    <source>
        <dbReference type="ARBA" id="ARBA00022475"/>
    </source>
</evidence>